<keyword evidence="4" id="KW-1185">Reference proteome</keyword>
<dbReference type="PANTHER" id="PTHR24321:SF8">
    <property type="entry name" value="ESTRADIOL 17-BETA-DEHYDROGENASE 8-RELATED"/>
    <property type="match status" value="1"/>
</dbReference>
<dbReference type="CDD" id="cd05233">
    <property type="entry name" value="SDR_c"/>
    <property type="match status" value="1"/>
</dbReference>
<organism evidence="3 4">
    <name type="scientific">Natronolimnobius baerhuensis</name>
    <dbReference type="NCBI Taxonomy" id="253108"/>
    <lineage>
        <taxon>Archaea</taxon>
        <taxon>Methanobacteriati</taxon>
        <taxon>Methanobacteriota</taxon>
        <taxon>Stenosarchaea group</taxon>
        <taxon>Halobacteria</taxon>
        <taxon>Halobacteriales</taxon>
        <taxon>Natrialbaceae</taxon>
        <taxon>Natronolimnobius</taxon>
    </lineage>
</organism>
<accession>A0A202EAM5</accession>
<evidence type="ECO:0000256" key="1">
    <source>
        <dbReference type="ARBA" id="ARBA00006484"/>
    </source>
</evidence>
<dbReference type="NCBIfam" id="NF005559">
    <property type="entry name" value="PRK07231.1"/>
    <property type="match status" value="1"/>
</dbReference>
<dbReference type="PRINTS" id="PR00081">
    <property type="entry name" value="GDHRDH"/>
</dbReference>
<comment type="similarity">
    <text evidence="1">Belongs to the short-chain dehydrogenases/reductases (SDR) family.</text>
</comment>
<dbReference type="PANTHER" id="PTHR24321">
    <property type="entry name" value="DEHYDROGENASES, SHORT CHAIN"/>
    <property type="match status" value="1"/>
</dbReference>
<dbReference type="EMBL" id="MWPH01000002">
    <property type="protein sequence ID" value="OVE85218.1"/>
    <property type="molecule type" value="Genomic_DNA"/>
</dbReference>
<reference evidence="3 4" key="1">
    <citation type="submission" date="2017-02" db="EMBL/GenBank/DDBJ databases">
        <title>Natronthermophilus aegyptiacus gen. nov.,sp. nov., an aerobic, extremely halophilic alkalithermophilic archaeon isolated from the athalassohaline Wadi An Natrun, Egypt.</title>
        <authorList>
            <person name="Zhao B."/>
        </authorList>
    </citation>
    <scope>NUCLEOTIDE SEQUENCE [LARGE SCALE GENOMIC DNA]</scope>
    <source>
        <strain evidence="3 4">CGMCC 1.3597</strain>
    </source>
</reference>
<evidence type="ECO:0000256" key="2">
    <source>
        <dbReference type="ARBA" id="ARBA00023002"/>
    </source>
</evidence>
<dbReference type="Pfam" id="PF13561">
    <property type="entry name" value="adh_short_C2"/>
    <property type="match status" value="1"/>
</dbReference>
<dbReference type="InterPro" id="IPR002347">
    <property type="entry name" value="SDR_fam"/>
</dbReference>
<dbReference type="FunFam" id="3.40.50.720:FF:000084">
    <property type="entry name" value="Short-chain dehydrogenase reductase"/>
    <property type="match status" value="1"/>
</dbReference>
<dbReference type="InterPro" id="IPR036291">
    <property type="entry name" value="NAD(P)-bd_dom_sf"/>
</dbReference>
<name>A0A202EAM5_9EURY</name>
<keyword evidence="2" id="KW-0560">Oxidoreductase</keyword>
<dbReference type="OrthoDB" id="7442at2157"/>
<proteinExistence type="inferred from homology"/>
<dbReference type="GO" id="GO:0016491">
    <property type="term" value="F:oxidoreductase activity"/>
    <property type="evidence" value="ECO:0007669"/>
    <property type="project" value="UniProtKB-KW"/>
</dbReference>
<dbReference type="RefSeq" id="WP_087714960.1">
    <property type="nucleotide sequence ID" value="NZ_MWPH01000002.1"/>
</dbReference>
<comment type="caution">
    <text evidence="3">The sequence shown here is derived from an EMBL/GenBank/DDBJ whole genome shotgun (WGS) entry which is preliminary data.</text>
</comment>
<evidence type="ECO:0000313" key="3">
    <source>
        <dbReference type="EMBL" id="OVE85218.1"/>
    </source>
</evidence>
<gene>
    <name evidence="3" type="ORF">B2G88_10530</name>
</gene>
<dbReference type="Gene3D" id="3.40.50.720">
    <property type="entry name" value="NAD(P)-binding Rossmann-like Domain"/>
    <property type="match status" value="1"/>
</dbReference>
<dbReference type="SUPFAM" id="SSF51735">
    <property type="entry name" value="NAD(P)-binding Rossmann-fold domains"/>
    <property type="match status" value="1"/>
</dbReference>
<dbReference type="PRINTS" id="PR00080">
    <property type="entry name" value="SDRFAMILY"/>
</dbReference>
<evidence type="ECO:0000313" key="4">
    <source>
        <dbReference type="Proteomes" id="UP000196084"/>
    </source>
</evidence>
<dbReference type="Proteomes" id="UP000196084">
    <property type="component" value="Unassembled WGS sequence"/>
</dbReference>
<protein>
    <submittedName>
        <fullName evidence="3">3-oxoacyl-ACP reductase</fullName>
    </submittedName>
</protein>
<sequence length="273" mass="28394">MTDRVSQSVAVVTGGARGIGEATCHRLAEEGATVVVVDRDGDEAQTVADEITDATGQTALGLEADVGSESAVESMADAVDSAFGRVDILVNNAAIRVDPKPVTEADEDSWDRILAVNQKGVAFCSKHLLPLMDDGGAVVNIASVGAGLARPDWAQYDSTKGAIVAITKDMACDHASDGIRVNAVSPGWVVTDYHLPDDAEEAEAMLEEETTPNPDGPGILKRAAEPREIADAILFLASDEASFITGENLLVDGGATAVGTGLEWEENFGDAET</sequence>
<dbReference type="AlphaFoldDB" id="A0A202EAM5"/>